<organism evidence="1 2">
    <name type="scientific">Reyranella soli</name>
    <dbReference type="NCBI Taxonomy" id="1230389"/>
    <lineage>
        <taxon>Bacteria</taxon>
        <taxon>Pseudomonadati</taxon>
        <taxon>Pseudomonadota</taxon>
        <taxon>Alphaproteobacteria</taxon>
        <taxon>Hyphomicrobiales</taxon>
        <taxon>Reyranellaceae</taxon>
        <taxon>Reyranella</taxon>
    </lineage>
</organism>
<keyword evidence="2" id="KW-1185">Reference proteome</keyword>
<protein>
    <submittedName>
        <fullName evidence="1">Orotate phosphoribosyltransferase</fullName>
    </submittedName>
</protein>
<dbReference type="GO" id="GO:0016757">
    <property type="term" value="F:glycosyltransferase activity"/>
    <property type="evidence" value="ECO:0007669"/>
    <property type="project" value="UniProtKB-KW"/>
</dbReference>
<keyword evidence="1" id="KW-0328">Glycosyltransferase</keyword>
<dbReference type="OrthoDB" id="9783570at2"/>
<accession>A0A512N585</accession>
<dbReference type="EMBL" id="BKAJ01000022">
    <property type="protein sequence ID" value="GEP54118.1"/>
    <property type="molecule type" value="Genomic_DNA"/>
</dbReference>
<evidence type="ECO:0000313" key="1">
    <source>
        <dbReference type="EMBL" id="GEP54118.1"/>
    </source>
</evidence>
<dbReference type="InterPro" id="IPR029057">
    <property type="entry name" value="PRTase-like"/>
</dbReference>
<keyword evidence="1" id="KW-0808">Transferase</keyword>
<dbReference type="SUPFAM" id="SSF53271">
    <property type="entry name" value="PRTase-like"/>
    <property type="match status" value="1"/>
</dbReference>
<dbReference type="AlphaFoldDB" id="A0A512N585"/>
<dbReference type="Proteomes" id="UP000321058">
    <property type="component" value="Unassembled WGS sequence"/>
</dbReference>
<name>A0A512N585_9HYPH</name>
<dbReference type="InterPro" id="IPR000836">
    <property type="entry name" value="PRTase_dom"/>
</dbReference>
<dbReference type="CDD" id="cd06223">
    <property type="entry name" value="PRTases_typeI"/>
    <property type="match status" value="1"/>
</dbReference>
<gene>
    <name evidence="1" type="primary">pyrE_1</name>
    <name evidence="1" type="ORF">RSO01_12840</name>
</gene>
<reference evidence="1 2" key="1">
    <citation type="submission" date="2019-07" db="EMBL/GenBank/DDBJ databases">
        <title>Whole genome shotgun sequence of Reyranella soli NBRC 108950.</title>
        <authorList>
            <person name="Hosoyama A."/>
            <person name="Uohara A."/>
            <person name="Ohji S."/>
            <person name="Ichikawa N."/>
        </authorList>
    </citation>
    <scope>NUCLEOTIDE SEQUENCE [LARGE SCALE GENOMIC DNA]</scope>
    <source>
        <strain evidence="1 2">NBRC 108950</strain>
    </source>
</reference>
<sequence length="191" mass="20193">MEEQLLGLLSARRGHFHLESGHHGNLWLDLDALFLRPAALLPFTRELARRLGRHGVEAVVAPLVGGALVAEMVAAELDVRFAFAERRTDAGGVTYVIPDAFHDHLRGCPVAIIDDAINAGSATRATFAALTALGARPIAVGALLILGETALTHFAVNKLAVEAIARLPNDLWEPATCPMCAAGEPLNSPSA</sequence>
<comment type="caution">
    <text evidence="1">The sequence shown here is derived from an EMBL/GenBank/DDBJ whole genome shotgun (WGS) entry which is preliminary data.</text>
</comment>
<evidence type="ECO:0000313" key="2">
    <source>
        <dbReference type="Proteomes" id="UP000321058"/>
    </source>
</evidence>
<proteinExistence type="predicted"/>
<dbReference type="Gene3D" id="3.40.50.2020">
    <property type="match status" value="1"/>
</dbReference>